<dbReference type="PANTHER" id="PTHR32089:SF112">
    <property type="entry name" value="LYSOZYME-LIKE PROTEIN-RELATED"/>
    <property type="match status" value="1"/>
</dbReference>
<keyword evidence="6" id="KW-1185">Reference proteome</keyword>
<dbReference type="Proteomes" id="UP000595197">
    <property type="component" value="Chromosome"/>
</dbReference>
<feature type="coiled-coil region" evidence="3">
    <location>
        <begin position="18"/>
        <end position="45"/>
    </location>
</feature>
<dbReference type="PROSITE" id="PS50111">
    <property type="entry name" value="CHEMOTAXIS_TRANSDUC_2"/>
    <property type="match status" value="1"/>
</dbReference>
<reference evidence="5" key="1">
    <citation type="submission" date="2021-02" db="EMBL/GenBank/DDBJ databases">
        <title>Skermanella TT6 skin isolate.</title>
        <authorList>
            <person name="Lee K."/>
            <person name="Ganzorig M."/>
        </authorList>
    </citation>
    <scope>NUCLEOTIDE SEQUENCE</scope>
    <source>
        <strain evidence="5">TT6</strain>
    </source>
</reference>
<feature type="domain" description="Methyl-accepting transducer" evidence="4">
    <location>
        <begin position="1"/>
        <end position="123"/>
    </location>
</feature>
<dbReference type="RefSeq" id="WP_158045509.1">
    <property type="nucleotide sequence ID" value="NZ_CP067420.1"/>
</dbReference>
<protein>
    <submittedName>
        <fullName evidence="5">Chemotaxis protein</fullName>
    </submittedName>
</protein>
<organism evidence="5 6">
    <name type="scientific">Skermanella cutis</name>
    <dbReference type="NCBI Taxonomy" id="2775420"/>
    <lineage>
        <taxon>Bacteria</taxon>
        <taxon>Pseudomonadati</taxon>
        <taxon>Pseudomonadota</taxon>
        <taxon>Alphaproteobacteria</taxon>
        <taxon>Rhodospirillales</taxon>
        <taxon>Azospirillaceae</taxon>
        <taxon>Skermanella</taxon>
    </lineage>
</organism>
<evidence type="ECO:0000256" key="3">
    <source>
        <dbReference type="SAM" id="Coils"/>
    </source>
</evidence>
<evidence type="ECO:0000313" key="5">
    <source>
        <dbReference type="EMBL" id="QQP91943.1"/>
    </source>
</evidence>
<dbReference type="Pfam" id="PF00015">
    <property type="entry name" value="MCPsignal"/>
    <property type="match status" value="1"/>
</dbReference>
<accession>A0ABX7BCW3</accession>
<proteinExistence type="predicted"/>
<sequence>MSYGNELSASDNAGTLSRQELSASLQEISRELEGLRSEIEKVGTVAQQIDAIAKQTNLLALNATIEAARAGEAGKGFAVVAGEVKNLSGQTAAATAEISSVLQSLTKRTQHLGQLVEKAISSV</sequence>
<dbReference type="EMBL" id="CP067420">
    <property type="protein sequence ID" value="QQP91943.1"/>
    <property type="molecule type" value="Genomic_DNA"/>
</dbReference>
<evidence type="ECO:0000256" key="1">
    <source>
        <dbReference type="ARBA" id="ARBA00023224"/>
    </source>
</evidence>
<evidence type="ECO:0000313" key="6">
    <source>
        <dbReference type="Proteomes" id="UP000595197"/>
    </source>
</evidence>
<evidence type="ECO:0000259" key="4">
    <source>
        <dbReference type="PROSITE" id="PS50111"/>
    </source>
</evidence>
<dbReference type="InterPro" id="IPR004089">
    <property type="entry name" value="MCPsignal_dom"/>
</dbReference>
<gene>
    <name evidence="5" type="ORF">IGS68_12365</name>
</gene>
<dbReference type="PANTHER" id="PTHR32089">
    <property type="entry name" value="METHYL-ACCEPTING CHEMOTAXIS PROTEIN MCPB"/>
    <property type="match status" value="1"/>
</dbReference>
<keyword evidence="3" id="KW-0175">Coiled coil</keyword>
<evidence type="ECO:0000256" key="2">
    <source>
        <dbReference type="PROSITE-ProRule" id="PRU00284"/>
    </source>
</evidence>
<dbReference type="SUPFAM" id="SSF58104">
    <property type="entry name" value="Methyl-accepting chemotaxis protein (MCP) signaling domain"/>
    <property type="match status" value="1"/>
</dbReference>
<dbReference type="Gene3D" id="1.10.287.950">
    <property type="entry name" value="Methyl-accepting chemotaxis protein"/>
    <property type="match status" value="1"/>
</dbReference>
<keyword evidence="1 2" id="KW-0807">Transducer</keyword>
<name>A0ABX7BCW3_9PROT</name>